<sequence length="586" mass="68526">MTVIINNLREKIESTLDDYIIDLAAQEKQEIQQNKEQIVNSLMAGEFRDLGGLTAMRGFVYQYYVSMFYMVSMIYPKRNNWWKSVVLEYFDDITLIGEDKIRFIQVKTVKEGGNKNHQPNDFYKRKSLNNPENEREYFNSWIEKNLLNYDYFLESNVINDVDKSVYNPQFEIVTNTKQSSLSTLKHYSGNVDFEIKDVIDKDGNVEHVITDEDPFKNAIMKPIDGLNLRFEEYARKDIDYYLKRLYINKFGSTRELYDDILDMIEETILITDIRGKSIAEYIFKRMFAFVISNSHVDNEDRLKKDELLVTKLQIKHLVAGWVTEAKELISESSYYDSAWAIFNRSISELEIEFKAQFANDNLKGELLKALQWINAHITESNIGNSTYCVTILNKIFYGNNSLSMWDFEHGDVERNLKESIRFIVYFIVFYENHLEVYSTAKMLFHEGKSSVIDNILFTLYHARNNLNKVTSMEKIKSCLNECHISRQITLDLYCLLIGTKKDSINSTASGIAAMFKVTNEPDSSHKITDVPDNMRFVDADEIEDFFEGFKDEGIVLDSFKQNVLLPHWKDYLDGIVNKMRVTYIES</sequence>
<keyword evidence="1" id="KW-0175">Coiled coil</keyword>
<dbReference type="Proteomes" id="UP001549097">
    <property type="component" value="Unassembled WGS sequence"/>
</dbReference>
<feature type="coiled-coil region" evidence="1">
    <location>
        <begin position="9"/>
        <end position="41"/>
    </location>
</feature>
<dbReference type="InterPro" id="IPR025382">
    <property type="entry name" value="Cap4-like_endonuclease_dom"/>
</dbReference>
<evidence type="ECO:0000256" key="1">
    <source>
        <dbReference type="SAM" id="Coils"/>
    </source>
</evidence>
<organism evidence="3 4">
    <name type="scientific">Fictibacillus halophilus</name>
    <dbReference type="NCBI Taxonomy" id="1610490"/>
    <lineage>
        <taxon>Bacteria</taxon>
        <taxon>Bacillati</taxon>
        <taxon>Bacillota</taxon>
        <taxon>Bacilli</taxon>
        <taxon>Bacillales</taxon>
        <taxon>Fictibacillaceae</taxon>
        <taxon>Fictibacillus</taxon>
    </lineage>
</organism>
<protein>
    <recommendedName>
        <fullName evidence="2">CD-NTase associated protein 4-like DNA endonuclease domain-containing protein</fullName>
    </recommendedName>
</protein>
<evidence type="ECO:0000313" key="3">
    <source>
        <dbReference type="EMBL" id="MET3730227.1"/>
    </source>
</evidence>
<comment type="caution">
    <text evidence="3">The sequence shown here is derived from an EMBL/GenBank/DDBJ whole genome shotgun (WGS) entry which is preliminary data.</text>
</comment>
<name>A0ABV2LNQ8_9BACL</name>
<proteinExistence type="predicted"/>
<evidence type="ECO:0000259" key="2">
    <source>
        <dbReference type="Pfam" id="PF14130"/>
    </source>
</evidence>
<dbReference type="RefSeq" id="WP_198769294.1">
    <property type="nucleotide sequence ID" value="NZ_JAEACF010000003.1"/>
</dbReference>
<accession>A0ABV2LNQ8</accession>
<dbReference type="EMBL" id="JBEPMP010000003">
    <property type="protein sequence ID" value="MET3730227.1"/>
    <property type="molecule type" value="Genomic_DNA"/>
</dbReference>
<gene>
    <name evidence="3" type="ORF">ABID52_003846</name>
</gene>
<feature type="domain" description="CD-NTase associated protein 4-like DNA endonuclease" evidence="2">
    <location>
        <begin position="51"/>
        <end position="180"/>
    </location>
</feature>
<dbReference type="Pfam" id="PF14130">
    <property type="entry name" value="Cap4_nuclease"/>
    <property type="match status" value="1"/>
</dbReference>
<keyword evidence="4" id="KW-1185">Reference proteome</keyword>
<evidence type="ECO:0000313" key="4">
    <source>
        <dbReference type="Proteomes" id="UP001549097"/>
    </source>
</evidence>
<reference evidence="3 4" key="1">
    <citation type="submission" date="2024-06" db="EMBL/GenBank/DDBJ databases">
        <title>Genomic Encyclopedia of Type Strains, Phase IV (KMG-IV): sequencing the most valuable type-strain genomes for metagenomic binning, comparative biology and taxonomic classification.</title>
        <authorList>
            <person name="Goeker M."/>
        </authorList>
    </citation>
    <scope>NUCLEOTIDE SEQUENCE [LARGE SCALE GENOMIC DNA]</scope>
    <source>
        <strain evidence="3 4">DSM 100124</strain>
    </source>
</reference>